<dbReference type="InterPro" id="IPR050559">
    <property type="entry name" value="P-Pant_transferase_sf"/>
</dbReference>
<comment type="similarity">
    <text evidence="1">Belongs to the P-Pant transferase superfamily. Gsp/Sfp/HetI/AcpT family.</text>
</comment>
<dbReference type="RefSeq" id="WP_146883965.1">
    <property type="nucleotide sequence ID" value="NZ_BJXB01000006.1"/>
</dbReference>
<dbReference type="PANTHER" id="PTHR12215:SF10">
    <property type="entry name" value="L-AMINOADIPATE-SEMIALDEHYDE DEHYDROGENASE-PHOSPHOPANTETHEINYL TRANSFERASE"/>
    <property type="match status" value="1"/>
</dbReference>
<dbReference type="Proteomes" id="UP000321306">
    <property type="component" value="Unassembled WGS sequence"/>
</dbReference>
<dbReference type="OrthoDB" id="9808281at2"/>
<evidence type="ECO:0000256" key="2">
    <source>
        <dbReference type="ARBA" id="ARBA00022679"/>
    </source>
</evidence>
<accession>A0A511MZV4</accession>
<keyword evidence="5" id="KW-1185">Reference proteome</keyword>
<dbReference type="Gene3D" id="3.90.470.20">
    <property type="entry name" value="4'-phosphopantetheinyl transferase domain"/>
    <property type="match status" value="2"/>
</dbReference>
<dbReference type="PANTHER" id="PTHR12215">
    <property type="entry name" value="PHOSPHOPANTETHEINE TRANSFERASE"/>
    <property type="match status" value="1"/>
</dbReference>
<dbReference type="GO" id="GO:0008897">
    <property type="term" value="F:holo-[acyl-carrier-protein] synthase activity"/>
    <property type="evidence" value="ECO:0007669"/>
    <property type="project" value="InterPro"/>
</dbReference>
<dbReference type="EMBL" id="BJXB01000006">
    <property type="protein sequence ID" value="GEM46150.1"/>
    <property type="molecule type" value="Genomic_DNA"/>
</dbReference>
<evidence type="ECO:0000256" key="1">
    <source>
        <dbReference type="ARBA" id="ARBA00010990"/>
    </source>
</evidence>
<organism evidence="4 5">
    <name type="scientific">Deinococcus cellulosilyticus (strain DSM 18568 / NBRC 106333 / KACC 11606 / 5516J-15)</name>
    <dbReference type="NCBI Taxonomy" id="1223518"/>
    <lineage>
        <taxon>Bacteria</taxon>
        <taxon>Thermotogati</taxon>
        <taxon>Deinococcota</taxon>
        <taxon>Deinococci</taxon>
        <taxon>Deinococcales</taxon>
        <taxon>Deinococcaceae</taxon>
        <taxon>Deinococcus</taxon>
    </lineage>
</organism>
<evidence type="ECO:0000313" key="4">
    <source>
        <dbReference type="EMBL" id="GEM46150.1"/>
    </source>
</evidence>
<dbReference type="AlphaFoldDB" id="A0A511MZV4"/>
<dbReference type="InterPro" id="IPR037143">
    <property type="entry name" value="4-PPantetheinyl_Trfase_dom_sf"/>
</dbReference>
<evidence type="ECO:0000313" key="5">
    <source>
        <dbReference type="Proteomes" id="UP000321306"/>
    </source>
</evidence>
<protein>
    <recommendedName>
        <fullName evidence="3">4'-phosphopantetheinyl transferase domain-containing protein</fullName>
    </recommendedName>
</protein>
<dbReference type="GO" id="GO:0000287">
    <property type="term" value="F:magnesium ion binding"/>
    <property type="evidence" value="ECO:0007669"/>
    <property type="project" value="InterPro"/>
</dbReference>
<dbReference type="GO" id="GO:0005829">
    <property type="term" value="C:cytosol"/>
    <property type="evidence" value="ECO:0007669"/>
    <property type="project" value="TreeGrafter"/>
</dbReference>
<keyword evidence="2" id="KW-0808">Transferase</keyword>
<name>A0A511MZV4_DEIC1</name>
<proteinExistence type="inferred from homology"/>
<dbReference type="InterPro" id="IPR008278">
    <property type="entry name" value="4-PPantetheinyl_Trfase_dom"/>
</dbReference>
<comment type="caution">
    <text evidence="4">The sequence shown here is derived from an EMBL/GenBank/DDBJ whole genome shotgun (WGS) entry which is preliminary data.</text>
</comment>
<dbReference type="Pfam" id="PF01648">
    <property type="entry name" value="ACPS"/>
    <property type="match status" value="1"/>
</dbReference>
<sequence length="234" mass="26172">MRSIETPPPTVTPAVCTLKVVLTLCSADVAPRTVVQRVIHQHCSPQAWDLEHDRQGRPWLMLPERKPISISHTSSMVAVVFSDGLHVGVDVEKIRCLPTRLVSGFLTSSGFFDPLDLNRLHHLHGTHAELATWTLFEAIVKADGRGIHQAEGNITLHPQPTGVWLTRYARRDCVVRWIYSDQHVCCLAVEVPPSDTQVRIRCCLQEMHTWTGAENLSGSSGFSVLWSREFDLLG</sequence>
<evidence type="ECO:0000259" key="3">
    <source>
        <dbReference type="Pfam" id="PF01648"/>
    </source>
</evidence>
<gene>
    <name evidence="4" type="ORF">DC3_17850</name>
</gene>
<dbReference type="GO" id="GO:0019878">
    <property type="term" value="P:lysine biosynthetic process via aminoadipic acid"/>
    <property type="evidence" value="ECO:0007669"/>
    <property type="project" value="TreeGrafter"/>
</dbReference>
<reference evidence="4 5" key="1">
    <citation type="submission" date="2019-07" db="EMBL/GenBank/DDBJ databases">
        <title>Whole genome shotgun sequence of Deinococcus cellulosilyticus NBRC 106333.</title>
        <authorList>
            <person name="Hosoyama A."/>
            <person name="Uohara A."/>
            <person name="Ohji S."/>
            <person name="Ichikawa N."/>
        </authorList>
    </citation>
    <scope>NUCLEOTIDE SEQUENCE [LARGE SCALE GENOMIC DNA]</scope>
    <source>
        <strain evidence="4 5">NBRC 106333</strain>
    </source>
</reference>
<dbReference type="SUPFAM" id="SSF56214">
    <property type="entry name" value="4'-phosphopantetheinyl transferase"/>
    <property type="match status" value="2"/>
</dbReference>
<feature type="domain" description="4'-phosphopantetheinyl transferase" evidence="3">
    <location>
        <begin position="87"/>
        <end position="185"/>
    </location>
</feature>